<proteinExistence type="predicted"/>
<dbReference type="Pfam" id="PF00512">
    <property type="entry name" value="HisKA"/>
    <property type="match status" value="1"/>
</dbReference>
<evidence type="ECO:0000256" key="5">
    <source>
        <dbReference type="ARBA" id="ARBA00022777"/>
    </source>
</evidence>
<evidence type="ECO:0000256" key="3">
    <source>
        <dbReference type="ARBA" id="ARBA00022553"/>
    </source>
</evidence>
<dbReference type="InterPro" id="IPR003594">
    <property type="entry name" value="HATPase_dom"/>
</dbReference>
<dbReference type="InterPro" id="IPR036890">
    <property type="entry name" value="HATPase_C_sf"/>
</dbReference>
<keyword evidence="5 9" id="KW-0418">Kinase</keyword>
<evidence type="ECO:0000256" key="6">
    <source>
        <dbReference type="ARBA" id="ARBA00023012"/>
    </source>
</evidence>
<dbReference type="PANTHER" id="PTHR43711:SF1">
    <property type="entry name" value="HISTIDINE KINASE 1"/>
    <property type="match status" value="1"/>
</dbReference>
<dbReference type="InterPro" id="IPR004358">
    <property type="entry name" value="Sig_transdc_His_kin-like_C"/>
</dbReference>
<dbReference type="Pfam" id="PF02518">
    <property type="entry name" value="HATPase_c"/>
    <property type="match status" value="1"/>
</dbReference>
<dbReference type="SUPFAM" id="SSF47384">
    <property type="entry name" value="Homodimeric domain of signal transducing histidine kinase"/>
    <property type="match status" value="1"/>
</dbReference>
<dbReference type="GO" id="GO:0016301">
    <property type="term" value="F:kinase activity"/>
    <property type="evidence" value="ECO:0007669"/>
    <property type="project" value="UniProtKB-KW"/>
</dbReference>
<feature type="transmembrane region" description="Helical" evidence="7">
    <location>
        <begin position="208"/>
        <end position="228"/>
    </location>
</feature>
<dbReference type="SMART" id="SM00387">
    <property type="entry name" value="HATPase_c"/>
    <property type="match status" value="1"/>
</dbReference>
<evidence type="ECO:0000256" key="2">
    <source>
        <dbReference type="ARBA" id="ARBA00012438"/>
    </source>
</evidence>
<dbReference type="CDD" id="cd00082">
    <property type="entry name" value="HisKA"/>
    <property type="match status" value="1"/>
</dbReference>
<evidence type="ECO:0000256" key="7">
    <source>
        <dbReference type="SAM" id="Phobius"/>
    </source>
</evidence>
<dbReference type="Gene3D" id="1.10.287.130">
    <property type="match status" value="1"/>
</dbReference>
<dbReference type="EC" id="2.7.13.3" evidence="2"/>
<protein>
    <recommendedName>
        <fullName evidence="2">histidine kinase</fullName>
        <ecNumber evidence="2">2.7.13.3</ecNumber>
    </recommendedName>
</protein>
<evidence type="ECO:0000313" key="9">
    <source>
        <dbReference type="EMBL" id="WPZ23655.1"/>
    </source>
</evidence>
<feature type="transmembrane region" description="Helical" evidence="7">
    <location>
        <begin position="97"/>
        <end position="127"/>
    </location>
</feature>
<dbReference type="InterPro" id="IPR036097">
    <property type="entry name" value="HisK_dim/P_sf"/>
</dbReference>
<evidence type="ECO:0000256" key="4">
    <source>
        <dbReference type="ARBA" id="ARBA00022679"/>
    </source>
</evidence>
<dbReference type="PRINTS" id="PR00344">
    <property type="entry name" value="BCTRLSENSOR"/>
</dbReference>
<dbReference type="PROSITE" id="PS50109">
    <property type="entry name" value="HIS_KIN"/>
    <property type="match status" value="1"/>
</dbReference>
<keyword evidence="6" id="KW-0902">Two-component regulatory system</keyword>
<keyword evidence="7" id="KW-1133">Transmembrane helix</keyword>
<dbReference type="EMBL" id="CP139727">
    <property type="protein sequence ID" value="WPZ23655.1"/>
    <property type="molecule type" value="Genomic_DNA"/>
</dbReference>
<dbReference type="Proteomes" id="UP001326567">
    <property type="component" value="Plasmid unnamed02"/>
</dbReference>
<keyword evidence="4" id="KW-0808">Transferase</keyword>
<dbReference type="InterPro" id="IPR050736">
    <property type="entry name" value="Sensor_HK_Regulatory"/>
</dbReference>
<sequence>MQNAAQAKAGDGLSLAGFRGALMRGPLASNICQQLTKFKHINGVALSVSNMAEVSVKSPSAFHAPRTDWFKPDGREQNIKDYIALANQLIWKRQGSFFAAAVLAAIYFDALTIFAFYAVVVATELLDVLLGHQSKKWDGEDRVVGRRIFLRIAINTILSALAISAFILSIAHQETSPGHFTSLFFLFSASVFASMYNSQMLGILVLRLSIYGCAFLYIAFLDVVRYLPPLSSPIWLQFWTIIFVLYFIADMSLKFYLSYQKQQKHMSLIEEENEHTKAALEVKSRFLAIVSHELRTPLTSIVGSLEILKSEKFGVLPDPLKPVLNIAARNSERLTTLVEDLLDLQKLEAGEMRLHFKTINANDLVQEAVEAIAGYASKVGIEVTSSLCKEDCNISGDRQRLIQVMNNLLSNALKFSDDGGTVLVRVEELGGKVRISVQDEGIGIPVGAQDAVFGKFSQVDASDIRKVGGTGLGLNISKQIIERHGALIDYTSKLGVGSVFFIEFDRVTGGDVEFNAATQAA</sequence>
<dbReference type="Gene3D" id="3.30.565.10">
    <property type="entry name" value="Histidine kinase-like ATPase, C-terminal domain"/>
    <property type="match status" value="1"/>
</dbReference>
<gene>
    <name evidence="9" type="ORF">T7987_17470</name>
</gene>
<feature type="transmembrane region" description="Helical" evidence="7">
    <location>
        <begin position="148"/>
        <end position="171"/>
    </location>
</feature>
<dbReference type="RefSeq" id="WP_322330014.1">
    <property type="nucleotide sequence ID" value="NZ_CP139727.1"/>
</dbReference>
<evidence type="ECO:0000259" key="8">
    <source>
        <dbReference type="PROSITE" id="PS50109"/>
    </source>
</evidence>
<keyword evidence="3" id="KW-0597">Phosphoprotein</keyword>
<dbReference type="InterPro" id="IPR005467">
    <property type="entry name" value="His_kinase_dom"/>
</dbReference>
<dbReference type="PANTHER" id="PTHR43711">
    <property type="entry name" value="TWO-COMPONENT HISTIDINE KINASE"/>
    <property type="match status" value="1"/>
</dbReference>
<keyword evidence="7" id="KW-0472">Membrane</keyword>
<evidence type="ECO:0000256" key="1">
    <source>
        <dbReference type="ARBA" id="ARBA00000085"/>
    </source>
</evidence>
<dbReference type="SUPFAM" id="SSF55874">
    <property type="entry name" value="ATPase domain of HSP90 chaperone/DNA topoisomerase II/histidine kinase"/>
    <property type="match status" value="1"/>
</dbReference>
<accession>A0ABZ0V734</accession>
<name>A0ABZ0V734_9RHOB</name>
<feature type="domain" description="Histidine kinase" evidence="8">
    <location>
        <begin position="289"/>
        <end position="508"/>
    </location>
</feature>
<reference evidence="9 10" key="1">
    <citation type="submission" date="2023-11" db="EMBL/GenBank/DDBJ databases">
        <title>From the Deep-Sea to the Surface: Bacterial Genomes Isolated from the Moytirra Hydrothermal Vent Plume.</title>
        <authorList>
            <person name="Major S.R."/>
        </authorList>
    </citation>
    <scope>NUCLEOTIDE SEQUENCE [LARGE SCALE GENOMIC DNA]</scope>
    <source>
        <strain evidence="9 10">OXR-9</strain>
        <plasmid evidence="9 10">unnamed02</plasmid>
    </source>
</reference>
<keyword evidence="10" id="KW-1185">Reference proteome</keyword>
<organism evidence="9 10">
    <name type="scientific">Sulfitobacter faviae</name>
    <dbReference type="NCBI Taxonomy" id="1775881"/>
    <lineage>
        <taxon>Bacteria</taxon>
        <taxon>Pseudomonadati</taxon>
        <taxon>Pseudomonadota</taxon>
        <taxon>Alphaproteobacteria</taxon>
        <taxon>Rhodobacterales</taxon>
        <taxon>Roseobacteraceae</taxon>
        <taxon>Sulfitobacter</taxon>
    </lineage>
</organism>
<comment type="catalytic activity">
    <reaction evidence="1">
        <text>ATP + protein L-histidine = ADP + protein N-phospho-L-histidine.</text>
        <dbReference type="EC" id="2.7.13.3"/>
    </reaction>
</comment>
<keyword evidence="7" id="KW-0812">Transmembrane</keyword>
<evidence type="ECO:0000313" key="10">
    <source>
        <dbReference type="Proteomes" id="UP001326567"/>
    </source>
</evidence>
<feature type="transmembrane region" description="Helical" evidence="7">
    <location>
        <begin position="234"/>
        <end position="257"/>
    </location>
</feature>
<keyword evidence="9" id="KW-0614">Plasmid</keyword>
<dbReference type="InterPro" id="IPR003661">
    <property type="entry name" value="HisK_dim/P_dom"/>
</dbReference>
<dbReference type="SMART" id="SM00388">
    <property type="entry name" value="HisKA"/>
    <property type="match status" value="1"/>
</dbReference>
<geneLocation type="plasmid" evidence="9 10">
    <name>unnamed02</name>
</geneLocation>